<dbReference type="SUPFAM" id="SSF159275">
    <property type="entry name" value="PA1994-like"/>
    <property type="match status" value="1"/>
</dbReference>
<protein>
    <submittedName>
        <fullName evidence="1">Glycolipid-binding domain-containing protein</fullName>
    </submittedName>
</protein>
<gene>
    <name evidence="1" type="ORF">WCD74_27890</name>
</gene>
<dbReference type="Proteomes" id="UP001385809">
    <property type="component" value="Unassembled WGS sequence"/>
</dbReference>
<evidence type="ECO:0000313" key="2">
    <source>
        <dbReference type="Proteomes" id="UP001385809"/>
    </source>
</evidence>
<reference evidence="1 2" key="1">
    <citation type="submission" date="2024-03" db="EMBL/GenBank/DDBJ databases">
        <title>Actinomycetospora sp. OC33-EN08, a novel actinomycete isolated from wild orchid (Aerides multiflora).</title>
        <authorList>
            <person name="Suriyachadkun C."/>
        </authorList>
    </citation>
    <scope>NUCLEOTIDE SEQUENCE [LARGE SCALE GENOMIC DNA]</scope>
    <source>
        <strain evidence="1 2">OC33-EN08</strain>
    </source>
</reference>
<dbReference type="Pfam" id="PF06475">
    <property type="entry name" value="Glycolipid_bind"/>
    <property type="match status" value="1"/>
</dbReference>
<evidence type="ECO:0000313" key="1">
    <source>
        <dbReference type="EMBL" id="MEJ2871613.1"/>
    </source>
</evidence>
<dbReference type="EMBL" id="JBBEGN010000025">
    <property type="protein sequence ID" value="MEJ2871613.1"/>
    <property type="molecule type" value="Genomic_DNA"/>
</dbReference>
<name>A0ABU8MYX4_9PSEU</name>
<sequence>MPLTSALWRRLDEPHGLVHGAVSEMDPTPEQPDAAFLLDGAAIGADSPDDTGPILGERSDGTWGPVAATPPRPWSARFSVVVDARWQTRACFLEALGGDGLERVTLAADALGHWTLDGRDWPDLEGCSDVDISVTPLTNTLVVRRLGLAVGEERTVDVAWVDVPSLAVQRVAQTYRRESEDRWVYADPAYGAFSFTVDPLGVVREYQGLFARVG</sequence>
<accession>A0ABU8MYX4</accession>
<organism evidence="1 2">
    <name type="scientific">Actinomycetospora aurantiaca</name>
    <dbReference type="NCBI Taxonomy" id="3129233"/>
    <lineage>
        <taxon>Bacteria</taxon>
        <taxon>Bacillati</taxon>
        <taxon>Actinomycetota</taxon>
        <taxon>Actinomycetes</taxon>
        <taxon>Pseudonocardiales</taxon>
        <taxon>Pseudonocardiaceae</taxon>
        <taxon>Actinomycetospora</taxon>
    </lineage>
</organism>
<dbReference type="InterPro" id="IPR009467">
    <property type="entry name" value="Glycolipid-bd_prot_put"/>
</dbReference>
<dbReference type="RefSeq" id="WP_337698183.1">
    <property type="nucleotide sequence ID" value="NZ_JBBEGN010000025.1"/>
</dbReference>
<comment type="caution">
    <text evidence="1">The sequence shown here is derived from an EMBL/GenBank/DDBJ whole genome shotgun (WGS) entry which is preliminary data.</text>
</comment>
<keyword evidence="2" id="KW-1185">Reference proteome</keyword>
<proteinExistence type="predicted"/>